<proteinExistence type="predicted"/>
<name>A0A654M3G6_9ARCH</name>
<dbReference type="GeneID" id="60422903"/>
<gene>
    <name evidence="1" type="ORF">NMY3_03036</name>
</gene>
<dbReference type="KEGG" id="taa:NMY3_03036"/>
<keyword evidence="2" id="KW-1185">Reference proteome</keyword>
<evidence type="ECO:0000313" key="2">
    <source>
        <dbReference type="Proteomes" id="UP000058925"/>
    </source>
</evidence>
<dbReference type="RefSeq" id="WP_196816327.1">
    <property type="nucleotide sequence ID" value="NZ_CP012850.1"/>
</dbReference>
<dbReference type="Proteomes" id="UP000058925">
    <property type="component" value="Chromosome"/>
</dbReference>
<dbReference type="AlphaFoldDB" id="A0A654M3G6"/>
<sequence length="49" mass="5219">MLLLITLAAYIPHPIPPISDPTGPVEGYGAALVTHSTNWPRSSPRLSLP</sequence>
<accession>A0A654M3G6</accession>
<evidence type="ECO:0000313" key="1">
    <source>
        <dbReference type="EMBL" id="ALI37223.1"/>
    </source>
</evidence>
<reference evidence="2" key="1">
    <citation type="submission" date="2015-10" db="EMBL/GenBank/DDBJ databases">
        <title>Niche specialization of a soil ammonia-oxidizing archaeon, Candidatus Nitrosocosmicus oleophilus.</title>
        <authorList>
            <person name="Jung M.-Y."/>
            <person name="Rhee S.-K."/>
        </authorList>
    </citation>
    <scope>NUCLEOTIDE SEQUENCE [LARGE SCALE GENOMIC DNA]</scope>
    <source>
        <strain evidence="2">MY3</strain>
    </source>
</reference>
<dbReference type="EMBL" id="CP012850">
    <property type="protein sequence ID" value="ALI37223.1"/>
    <property type="molecule type" value="Genomic_DNA"/>
</dbReference>
<organism evidence="1 2">
    <name type="scientific">Candidatus Nitrosocosmicus oleophilus</name>
    <dbReference type="NCBI Taxonomy" id="1353260"/>
    <lineage>
        <taxon>Archaea</taxon>
        <taxon>Nitrososphaerota</taxon>
        <taxon>Nitrososphaeria</taxon>
        <taxon>Nitrososphaerales</taxon>
        <taxon>Nitrososphaeraceae</taxon>
        <taxon>Candidatus Nitrosocosmicus</taxon>
    </lineage>
</organism>
<protein>
    <submittedName>
        <fullName evidence="1">Uncharacterized protein</fullName>
    </submittedName>
</protein>